<dbReference type="AlphaFoldDB" id="Q9SIX9"/>
<dbReference type="InterPro" id="IPR043128">
    <property type="entry name" value="Rev_trsase/Diguanyl_cyclase"/>
</dbReference>
<organism evidence="4">
    <name type="scientific">Arabidopsis thaliana</name>
    <name type="common">Mouse-ear cress</name>
    <dbReference type="NCBI Taxonomy" id="3702"/>
    <lineage>
        <taxon>Eukaryota</taxon>
        <taxon>Viridiplantae</taxon>
        <taxon>Streptophyta</taxon>
        <taxon>Embryophyta</taxon>
        <taxon>Tracheophyta</taxon>
        <taxon>Spermatophyta</taxon>
        <taxon>Magnoliopsida</taxon>
        <taxon>eudicotyledons</taxon>
        <taxon>Gunneridae</taxon>
        <taxon>Pentapetalae</taxon>
        <taxon>rosids</taxon>
        <taxon>malvids</taxon>
        <taxon>Brassicales</taxon>
        <taxon>Brassicaceae</taxon>
        <taxon>Camelineae</taxon>
        <taxon>Arabidopsis</taxon>
    </lineage>
</organism>
<feature type="coiled-coil region" evidence="1">
    <location>
        <begin position="16"/>
        <end position="43"/>
    </location>
</feature>
<reference evidence="4" key="3">
    <citation type="submission" date="2002-02" db="EMBL/GenBank/DDBJ databases">
        <authorList>
            <person name="Town C.D."/>
            <person name="Kaul S."/>
        </authorList>
    </citation>
    <scope>NUCLEOTIDE SEQUENCE</scope>
</reference>
<dbReference type="Gene3D" id="3.10.20.370">
    <property type="match status" value="1"/>
</dbReference>
<proteinExistence type="predicted"/>
<dbReference type="InterPro" id="IPR001584">
    <property type="entry name" value="Integrase_cat-core"/>
</dbReference>
<sequence length="1212" mass="138699">MSTDDNQSSDDQASTLDDIKKLLQELSDKTERQQTAITSLSDKFVSFQEQCGGSSQRSPTEPDVVSNELQILKDQIWAMNTKVYRPTTAAPEVDRVIETTRRTLFTPRISRLRIRDFRDFKLPSYNDKGDPKEHLTSFQVIAGRVEEGSIDYFKQLSTTFIKQYGYFIKNDVSEAQLWNLSQSDEPLQTYITAFKEIMVQVPNLSDSAAQSALKNGLGHESRFRKALTGNNGAFPSKKWIRDPNAYCDIHKMNGHATKACKALGRLLAAKYASGEIHEVDVTTIEQAQAAYEALESEKTSPPPRTRSKKEETSYLDKPHDDAFVITLDIANCKVQRVLIVTGSSVDLIFLDTLANLGQNFRRELIQFLEKNKSTFAWTIREMTGISTEVISHELNVDPTFKPVKQKRQKHGPDRAEAVNVKVVRLLKADCFPLPHIDRPIESTTGQEMLSFMDAFSGYNQIMMNPDDQEKTSFITERGTYYYKVMPFGLKNVGATYQLLVNIMFKDLLGKTMEVYIDDMLVKTAFSASHLDHFQQCFDILNEFGMKLNPLKCTFAVPSREFLGFISRSTDKCLPFCTLLRKVNKGFVWDERCEEAFRQLKSYLSEPLVLAKPEFGERLFLYISVSENAISGVLVRVERSDERPIFYVSKSFSDVETRYPMMEKLALAVVTAARKLRPYFQSHPIVVLTSLPLRTILHSPNQSGRLAKWAIELSEFNLEFHARTSLKSQVLADFLIELPLATTASDYSGDYEAKDNRMEAYLDLLRELAEKFEKFELIKVPRAENSAADALAALASTPEITVRRIISVETIAQPNIRIEEINFVTRAMRRQLEVQANNPELQQLHDEDEIPEAVPLVADEDSTEYNLPHDWGADWREPIRNYIFNGVLPTDKWEARKLKATCARFCLADDILYRRIISAPDAICIFGEQTRTVIKEIHDGTCGNHSGGRSLAFKLKKYGYFWPTMVADCEAYAHRSRRTFHFGISPLPFMKWSMDIVGPLHVSTRGVRFLLLEWVEAAAYSYITQVQVRHFIWKEIICRHGLPYEIVTDNGPQFISEQFKAFYAEWQIRLNRSTPRYPQGNVEAVIPAEIKVPRTRRIRNPKNEAANNKMMVDVIDTIDERRNRALVRMQNYHNAAAQYYNSNVRSRSFDVGTLVLRRIHQNTAEKGAGKLGISWEGPYKITHIVRNGDCLINMEGKTVRRAWNAAHLKRFYI</sequence>
<dbReference type="Gene3D" id="3.30.70.270">
    <property type="match status" value="2"/>
</dbReference>
<dbReference type="PANTHER" id="PTHR48475:SF2">
    <property type="entry name" value="RIBONUCLEASE H"/>
    <property type="match status" value="1"/>
</dbReference>
<feature type="domain" description="Integrase catalytic" evidence="3">
    <location>
        <begin position="983"/>
        <end position="1080"/>
    </location>
</feature>
<dbReference type="EMBL" id="AC007045">
    <property type="protein sequence ID" value="AAD22505.1"/>
    <property type="molecule type" value="Genomic_DNA"/>
</dbReference>
<evidence type="ECO:0000259" key="3">
    <source>
        <dbReference type="PROSITE" id="PS50994"/>
    </source>
</evidence>
<dbReference type="Pfam" id="PF03732">
    <property type="entry name" value="Retrotrans_gag"/>
    <property type="match status" value="1"/>
</dbReference>
<evidence type="ECO:0000256" key="1">
    <source>
        <dbReference type="SAM" id="Coils"/>
    </source>
</evidence>
<dbReference type="Gene3D" id="1.10.340.70">
    <property type="match status" value="1"/>
</dbReference>
<feature type="region of interest" description="Disordered" evidence="2">
    <location>
        <begin position="293"/>
        <end position="314"/>
    </location>
</feature>
<dbReference type="InterPro" id="IPR043502">
    <property type="entry name" value="DNA/RNA_pol_sf"/>
</dbReference>
<dbReference type="SUPFAM" id="SSF53098">
    <property type="entry name" value="Ribonuclease H-like"/>
    <property type="match status" value="1"/>
</dbReference>
<evidence type="ECO:0000313" key="4">
    <source>
        <dbReference type="EMBL" id="AAD22505.1"/>
    </source>
</evidence>
<evidence type="ECO:0000256" key="2">
    <source>
        <dbReference type="SAM" id="MobiDB-lite"/>
    </source>
</evidence>
<dbReference type="CDD" id="cd09274">
    <property type="entry name" value="RNase_HI_RT_Ty3"/>
    <property type="match status" value="1"/>
</dbReference>
<dbReference type="InterPro" id="IPR005162">
    <property type="entry name" value="Retrotrans_gag_dom"/>
</dbReference>
<reference evidence="4" key="2">
    <citation type="submission" date="2000-03" db="EMBL/GenBank/DDBJ databases">
        <authorList>
            <person name="Lin X."/>
            <person name="Kaul S."/>
            <person name="Shea T.P."/>
            <person name="Fujii C.Y."/>
            <person name="Shen M."/>
            <person name="VanAken S.E."/>
            <person name="Barnstead M.E."/>
            <person name="Mason T.M."/>
            <person name="Bowman C.L."/>
            <person name="Ronning C.M."/>
            <person name="Benito M.-I."/>
            <person name="Carrera A.J."/>
            <person name="Creasy T.H."/>
            <person name="Buell C.R."/>
            <person name="Town C.D."/>
            <person name="Nierman W.C."/>
            <person name="Fraser C.M."/>
            <person name="Venter J.C."/>
        </authorList>
    </citation>
    <scope>NUCLEOTIDE SEQUENCE</scope>
</reference>
<dbReference type="CDD" id="cd01647">
    <property type="entry name" value="RT_LTR"/>
    <property type="match status" value="1"/>
</dbReference>
<dbReference type="InterPro" id="IPR036397">
    <property type="entry name" value="RNaseH_sf"/>
</dbReference>
<dbReference type="Pfam" id="PF17919">
    <property type="entry name" value="RT_RNaseH_2"/>
    <property type="match status" value="1"/>
</dbReference>
<dbReference type="InterPro" id="IPR000477">
    <property type="entry name" value="RT_dom"/>
</dbReference>
<dbReference type="SUPFAM" id="SSF56672">
    <property type="entry name" value="DNA/RNA polymerases"/>
    <property type="match status" value="1"/>
</dbReference>
<dbReference type="Gene3D" id="3.10.10.10">
    <property type="entry name" value="HIV Type 1 Reverse Transcriptase, subunit A, domain 1"/>
    <property type="match status" value="1"/>
</dbReference>
<gene>
    <name evidence="4" type="ordered locus">At2g11940</name>
</gene>
<accession>Q9SIX9</accession>
<dbReference type="InterPro" id="IPR041577">
    <property type="entry name" value="RT_RNaseH_2"/>
</dbReference>
<dbReference type="PANTHER" id="PTHR48475">
    <property type="entry name" value="RIBONUCLEASE H"/>
    <property type="match status" value="1"/>
</dbReference>
<name>Q9SIX9_ARATH</name>
<dbReference type="GO" id="GO:0015074">
    <property type="term" value="P:DNA integration"/>
    <property type="evidence" value="ECO:0007669"/>
    <property type="project" value="InterPro"/>
</dbReference>
<protein>
    <submittedName>
        <fullName evidence="4">Putative retroelement gag/pol polyprotein</fullName>
    </submittedName>
</protein>
<dbReference type="GO" id="GO:0003676">
    <property type="term" value="F:nucleic acid binding"/>
    <property type="evidence" value="ECO:0007669"/>
    <property type="project" value="InterPro"/>
</dbReference>
<dbReference type="InterPro" id="IPR012337">
    <property type="entry name" value="RNaseH-like_sf"/>
</dbReference>
<reference key="1">
    <citation type="journal article" date="1999" name="Nature">
        <title>Sequence and analysis of chromosome 2 of the plant Arabidopsis thaliana.</title>
        <authorList>
            <person name="Lin X."/>
            <person name="Kaul S."/>
            <person name="Rounsley S."/>
            <person name="Shea T.P."/>
            <person name="Benito M.I."/>
            <person name="Town C.D."/>
            <person name="Fujii C.Y."/>
            <person name="Mason T."/>
            <person name="Bowman C.L."/>
            <person name="Barnstead M."/>
            <person name="Feldblyum T.V."/>
            <person name="Buell C.R."/>
            <person name="Ketchum K.A."/>
            <person name="Lee J."/>
            <person name="Ronning C.M."/>
            <person name="Koo H.L."/>
            <person name="Moffat K.S."/>
            <person name="Cronin L.A."/>
            <person name="Shen M."/>
            <person name="Pai G."/>
            <person name="Van Aken S."/>
            <person name="Umayam L."/>
            <person name="Tallon L.J."/>
            <person name="Gill J.E."/>
            <person name="Adams M.D."/>
            <person name="Carrera A.J."/>
            <person name="Creasy T.H."/>
            <person name="Goodman H.M."/>
            <person name="Somerville C.R."/>
            <person name="Copenhaver G.P."/>
            <person name="Preuss D."/>
            <person name="Nierman W.C."/>
            <person name="White O."/>
            <person name="Eisen J.A."/>
            <person name="Salzberg S.L."/>
            <person name="Fraser C.M."/>
            <person name="Venter J.C."/>
        </authorList>
    </citation>
    <scope>NUCLEOTIDE SEQUENCE [LARGE SCALE GENOMIC DNA]</scope>
    <source>
        <strain>cv. Columbia</strain>
    </source>
</reference>
<keyword evidence="1" id="KW-0175">Coiled coil</keyword>
<dbReference type="PROSITE" id="PS50994">
    <property type="entry name" value="INTEGRASE"/>
    <property type="match status" value="1"/>
</dbReference>
<dbReference type="Gene3D" id="3.30.420.10">
    <property type="entry name" value="Ribonuclease H-like superfamily/Ribonuclease H"/>
    <property type="match status" value="2"/>
</dbReference>
<dbReference type="PIR" id="A84500">
    <property type="entry name" value="A84500"/>
</dbReference>
<dbReference type="Pfam" id="PF00078">
    <property type="entry name" value="RVT_1"/>
    <property type="match status" value="1"/>
</dbReference>